<accession>A0A1G1KTC7</accession>
<reference evidence="2 3" key="1">
    <citation type="journal article" date="2016" name="Nat. Commun.">
        <title>Thousands of microbial genomes shed light on interconnected biogeochemical processes in an aquifer system.</title>
        <authorList>
            <person name="Anantharaman K."/>
            <person name="Brown C.T."/>
            <person name="Hug L.A."/>
            <person name="Sharon I."/>
            <person name="Castelle C.J."/>
            <person name="Probst A.J."/>
            <person name="Thomas B.C."/>
            <person name="Singh A."/>
            <person name="Wilkins M.J."/>
            <person name="Karaoz U."/>
            <person name="Brodie E.L."/>
            <person name="Williams K.H."/>
            <person name="Hubbard S.S."/>
            <person name="Banfield J.F."/>
        </authorList>
    </citation>
    <scope>NUCLEOTIDE SEQUENCE [LARGE SCALE GENOMIC DNA]</scope>
</reference>
<proteinExistence type="predicted"/>
<comment type="caution">
    <text evidence="2">The sequence shown here is derived from an EMBL/GenBank/DDBJ whole genome shotgun (WGS) entry which is preliminary data.</text>
</comment>
<dbReference type="Pfam" id="PF20125">
    <property type="entry name" value="DUF6515"/>
    <property type="match status" value="1"/>
</dbReference>
<evidence type="ECO:0000256" key="1">
    <source>
        <dbReference type="SAM" id="SignalP"/>
    </source>
</evidence>
<gene>
    <name evidence="2" type="ORF">A3G33_00175</name>
</gene>
<dbReference type="AlphaFoldDB" id="A0A1G1KTC7"/>
<evidence type="ECO:0000313" key="3">
    <source>
        <dbReference type="Proteomes" id="UP000178187"/>
    </source>
</evidence>
<feature type="chain" id="PRO_5009576535" evidence="1">
    <location>
        <begin position="24"/>
        <end position="227"/>
    </location>
</feature>
<sequence length="227" mass="24564">MFKKYIAAISAIAILAQPLPAFAAHGSRPEFRGGIRGGGRGDFHREFVAHRLPAGYISLMVAGLTYLYCEGLFYRYTPVGYVIVQPPMGALVPGLPPGYTMIIENGVPYYVYGYTYYAPAPGGYVVAAAPPAVSVPIMMVAPPVAPVVPAAAPVPAQLVQMNVSNATATEIKEKNNKDVFDIYIPNGNGSYTLVTLRKTEKGFLGPQGEFYSDHPTVEQLRERYAKK</sequence>
<evidence type="ECO:0000313" key="2">
    <source>
        <dbReference type="EMBL" id="OGW96214.1"/>
    </source>
</evidence>
<dbReference type="EMBL" id="MHFR01000052">
    <property type="protein sequence ID" value="OGW96214.1"/>
    <property type="molecule type" value="Genomic_DNA"/>
</dbReference>
<dbReference type="Proteomes" id="UP000178187">
    <property type="component" value="Unassembled WGS sequence"/>
</dbReference>
<keyword evidence="1" id="KW-0732">Signal</keyword>
<name>A0A1G1KTC7_9BACT</name>
<feature type="signal peptide" evidence="1">
    <location>
        <begin position="1"/>
        <end position="23"/>
    </location>
</feature>
<protein>
    <submittedName>
        <fullName evidence="2">Uncharacterized protein</fullName>
    </submittedName>
</protein>
<dbReference type="InterPro" id="IPR045398">
    <property type="entry name" value="DUF6515"/>
</dbReference>
<organism evidence="2 3">
    <name type="scientific">Candidatus Danuiimicrobium aquiferis</name>
    <dbReference type="NCBI Taxonomy" id="1801832"/>
    <lineage>
        <taxon>Bacteria</taxon>
        <taxon>Pseudomonadati</taxon>
        <taxon>Candidatus Omnitrophota</taxon>
        <taxon>Candidatus Danuiimicrobium</taxon>
    </lineage>
</organism>